<keyword evidence="2 6" id="KW-0812">Transmembrane</keyword>
<evidence type="ECO:0000313" key="9">
    <source>
        <dbReference type="Proteomes" id="UP000240883"/>
    </source>
</evidence>
<dbReference type="EMBL" id="KZ678134">
    <property type="protein sequence ID" value="PSN68185.1"/>
    <property type="molecule type" value="Genomic_DNA"/>
</dbReference>
<comment type="subcellular location">
    <subcellularLocation>
        <location evidence="1">Membrane</location>
        <topology evidence="1">Multi-pass membrane protein</topology>
    </subcellularLocation>
</comment>
<reference evidence="8 9" key="1">
    <citation type="journal article" date="2018" name="Front. Microbiol.">
        <title>Genome-Wide Analysis of Corynespora cassiicola Leaf Fall Disease Putative Effectors.</title>
        <authorList>
            <person name="Lopez D."/>
            <person name="Ribeiro S."/>
            <person name="Label P."/>
            <person name="Fumanal B."/>
            <person name="Venisse J.S."/>
            <person name="Kohler A."/>
            <person name="de Oliveira R.R."/>
            <person name="Labutti K."/>
            <person name="Lipzen A."/>
            <person name="Lail K."/>
            <person name="Bauer D."/>
            <person name="Ohm R.A."/>
            <person name="Barry K.W."/>
            <person name="Spatafora J."/>
            <person name="Grigoriev I.V."/>
            <person name="Martin F.M."/>
            <person name="Pujade-Renaud V."/>
        </authorList>
    </citation>
    <scope>NUCLEOTIDE SEQUENCE [LARGE SCALE GENOMIC DNA]</scope>
    <source>
        <strain evidence="8 9">Philippines</strain>
    </source>
</reference>
<organism evidence="8 9">
    <name type="scientific">Corynespora cassiicola Philippines</name>
    <dbReference type="NCBI Taxonomy" id="1448308"/>
    <lineage>
        <taxon>Eukaryota</taxon>
        <taxon>Fungi</taxon>
        <taxon>Dikarya</taxon>
        <taxon>Ascomycota</taxon>
        <taxon>Pezizomycotina</taxon>
        <taxon>Dothideomycetes</taxon>
        <taxon>Pleosporomycetidae</taxon>
        <taxon>Pleosporales</taxon>
        <taxon>Corynesporascaceae</taxon>
        <taxon>Corynespora</taxon>
    </lineage>
</organism>
<evidence type="ECO:0000256" key="6">
    <source>
        <dbReference type="SAM" id="Phobius"/>
    </source>
</evidence>
<feature type="transmembrane region" description="Helical" evidence="6">
    <location>
        <begin position="116"/>
        <end position="136"/>
    </location>
</feature>
<dbReference type="PANTHER" id="PTHR33048:SF47">
    <property type="entry name" value="INTEGRAL MEMBRANE PROTEIN-RELATED"/>
    <property type="match status" value="1"/>
</dbReference>
<dbReference type="AlphaFoldDB" id="A0A2T2NRW6"/>
<evidence type="ECO:0000256" key="5">
    <source>
        <dbReference type="ARBA" id="ARBA00038359"/>
    </source>
</evidence>
<proteinExistence type="inferred from homology"/>
<evidence type="ECO:0000256" key="1">
    <source>
        <dbReference type="ARBA" id="ARBA00004141"/>
    </source>
</evidence>
<dbReference type="OrthoDB" id="4682787at2759"/>
<comment type="similarity">
    <text evidence="5">Belongs to the SAT4 family.</text>
</comment>
<feature type="transmembrane region" description="Helical" evidence="6">
    <location>
        <begin position="232"/>
        <end position="251"/>
    </location>
</feature>
<evidence type="ECO:0000256" key="3">
    <source>
        <dbReference type="ARBA" id="ARBA00022989"/>
    </source>
</evidence>
<evidence type="ECO:0000259" key="7">
    <source>
        <dbReference type="Pfam" id="PF20684"/>
    </source>
</evidence>
<feature type="transmembrane region" description="Helical" evidence="6">
    <location>
        <begin position="74"/>
        <end position="96"/>
    </location>
</feature>
<keyword evidence="3 6" id="KW-1133">Transmembrane helix</keyword>
<dbReference type="Pfam" id="PF20684">
    <property type="entry name" value="Fung_rhodopsin"/>
    <property type="match status" value="1"/>
</dbReference>
<protein>
    <recommendedName>
        <fullName evidence="7">Rhodopsin domain-containing protein</fullName>
    </recommendedName>
</protein>
<gene>
    <name evidence="8" type="ORF">BS50DRAFT_573142</name>
</gene>
<accession>A0A2T2NRW6</accession>
<feature type="transmembrane region" description="Helical" evidence="6">
    <location>
        <begin position="148"/>
        <end position="169"/>
    </location>
</feature>
<evidence type="ECO:0000256" key="4">
    <source>
        <dbReference type="ARBA" id="ARBA00023136"/>
    </source>
</evidence>
<feature type="domain" description="Rhodopsin" evidence="7">
    <location>
        <begin position="53"/>
        <end position="292"/>
    </location>
</feature>
<evidence type="ECO:0000256" key="2">
    <source>
        <dbReference type="ARBA" id="ARBA00022692"/>
    </source>
</evidence>
<dbReference type="InterPro" id="IPR049326">
    <property type="entry name" value="Rhodopsin_dom_fungi"/>
</dbReference>
<dbReference type="Proteomes" id="UP000240883">
    <property type="component" value="Unassembled WGS sequence"/>
</dbReference>
<dbReference type="PANTHER" id="PTHR33048">
    <property type="entry name" value="PTH11-LIKE INTEGRAL MEMBRANE PROTEIN (AFU_ORTHOLOGUE AFUA_5G11245)"/>
    <property type="match status" value="1"/>
</dbReference>
<name>A0A2T2NRW6_CORCC</name>
<dbReference type="STRING" id="1448308.A0A2T2NRW6"/>
<sequence length="353" mass="39919">MGTPAGAIDPLDRAALTPPDGVKPNFDNPGDHNEFSLAVLIICLIVTVSMAIMRMWVKAFYVRKLNLEDKLLPVAFVLAIAHITPGFCIWMLHPIVHQWDMQMRDLIVLLKNLHVGYVFYDATVLVLKICIMLQFLRLFVPAKSHSKTYWVTHIVIWINSLFYFANIFIEIFSCRPLAKRWNPLITHGSCINSLVSHPVSACLNLTLDAILLVWSQRIIWSLHLSKEQRWKVAVPFMAGIMACTCAGLRVYTSIRLLRTDDVAYWGAWMGLCTIPEISSGFLVFSLPVLPHFYKSLRKRIHTRSSMPPGHMASGKGQIIITRTDHFMVEFMSVGSTESVLPMADRPGTSTPKQ</sequence>
<dbReference type="GO" id="GO:0016020">
    <property type="term" value="C:membrane"/>
    <property type="evidence" value="ECO:0007669"/>
    <property type="project" value="UniProtKB-SubCell"/>
</dbReference>
<keyword evidence="4 6" id="KW-0472">Membrane</keyword>
<evidence type="ECO:0000313" key="8">
    <source>
        <dbReference type="EMBL" id="PSN68185.1"/>
    </source>
</evidence>
<keyword evidence="9" id="KW-1185">Reference proteome</keyword>
<feature type="transmembrane region" description="Helical" evidence="6">
    <location>
        <begin position="35"/>
        <end position="53"/>
    </location>
</feature>
<dbReference type="InterPro" id="IPR052337">
    <property type="entry name" value="SAT4-like"/>
</dbReference>
<feature type="transmembrane region" description="Helical" evidence="6">
    <location>
        <begin position="263"/>
        <end position="289"/>
    </location>
</feature>